<dbReference type="InterPro" id="IPR050179">
    <property type="entry name" value="Trans_hexapeptide_repeat"/>
</dbReference>
<dbReference type="InterPro" id="IPR018357">
    <property type="entry name" value="Hexapep_transf_CS"/>
</dbReference>
<dbReference type="EMBL" id="JBANDC010000009">
    <property type="protein sequence ID" value="MEM4988526.1"/>
    <property type="molecule type" value="Genomic_DNA"/>
</dbReference>
<gene>
    <name evidence="5" type="ORF">V8G57_14115</name>
</gene>
<evidence type="ECO:0000313" key="5">
    <source>
        <dbReference type="EMBL" id="MEM4988526.1"/>
    </source>
</evidence>
<evidence type="ECO:0000313" key="6">
    <source>
        <dbReference type="Proteomes" id="UP001495910"/>
    </source>
</evidence>
<dbReference type="InterPro" id="IPR001451">
    <property type="entry name" value="Hexapep"/>
</dbReference>
<dbReference type="InterPro" id="IPR011004">
    <property type="entry name" value="Trimer_LpxA-like_sf"/>
</dbReference>
<comment type="caution">
    <text evidence="5">The sequence shown here is derived from an EMBL/GenBank/DDBJ whole genome shotgun (WGS) entry which is preliminary data.</text>
</comment>
<comment type="similarity">
    <text evidence="1">Belongs to the transferase hexapeptide repeat family.</text>
</comment>
<evidence type="ECO:0000256" key="3">
    <source>
        <dbReference type="ARBA" id="ARBA00022737"/>
    </source>
</evidence>
<organism evidence="5 6">
    <name type="scientific">Collimonas rhizosphaerae</name>
    <dbReference type="NCBI Taxonomy" id="3126357"/>
    <lineage>
        <taxon>Bacteria</taxon>
        <taxon>Pseudomonadati</taxon>
        <taxon>Pseudomonadota</taxon>
        <taxon>Betaproteobacteria</taxon>
        <taxon>Burkholderiales</taxon>
        <taxon>Oxalobacteraceae</taxon>
        <taxon>Collimonas</taxon>
    </lineage>
</organism>
<evidence type="ECO:0000256" key="2">
    <source>
        <dbReference type="ARBA" id="ARBA00022679"/>
    </source>
</evidence>
<dbReference type="Gene3D" id="2.160.10.10">
    <property type="entry name" value="Hexapeptide repeat proteins"/>
    <property type="match status" value="1"/>
</dbReference>
<dbReference type="Pfam" id="PF00132">
    <property type="entry name" value="Hexapep"/>
    <property type="match status" value="1"/>
</dbReference>
<dbReference type="PANTHER" id="PTHR43300:SF7">
    <property type="entry name" value="UDP-N-ACETYLBACILLOSAMINE N-ACETYLTRANSFERASE"/>
    <property type="match status" value="1"/>
</dbReference>
<evidence type="ECO:0000256" key="1">
    <source>
        <dbReference type="ARBA" id="ARBA00007274"/>
    </source>
</evidence>
<dbReference type="SUPFAM" id="SSF51161">
    <property type="entry name" value="Trimeric LpxA-like enzymes"/>
    <property type="match status" value="1"/>
</dbReference>
<keyword evidence="3" id="KW-0677">Repeat</keyword>
<dbReference type="PANTHER" id="PTHR43300">
    <property type="entry name" value="ACETYLTRANSFERASE"/>
    <property type="match status" value="1"/>
</dbReference>
<keyword evidence="6" id="KW-1185">Reference proteome</keyword>
<evidence type="ECO:0000256" key="4">
    <source>
        <dbReference type="ARBA" id="ARBA00023315"/>
    </source>
</evidence>
<keyword evidence="2" id="KW-0808">Transferase</keyword>
<reference evidence="5 6" key="1">
    <citation type="submission" date="2024-02" db="EMBL/GenBank/DDBJ databases">
        <title>Draft genome sequence of Collimonas sp. strain H4R21, an effective mineral-weathering bacterial strain isolated from the beech rhizosphere.</title>
        <authorList>
            <person name="Morin E."/>
            <person name="Uroz S."/>
            <person name="Leveau J.H.J."/>
            <person name="Kumar R."/>
            <person name="Rey M.W."/>
            <person name="Pham J."/>
        </authorList>
    </citation>
    <scope>NUCLEOTIDE SEQUENCE [LARGE SCALE GENOMIC DNA]</scope>
    <source>
        <strain evidence="5 6">H4R21</strain>
    </source>
</reference>
<dbReference type="RefSeq" id="WP_342829944.1">
    <property type="nucleotide sequence ID" value="NZ_JBANDC010000009.1"/>
</dbReference>
<protein>
    <submittedName>
        <fullName evidence="5">Uncharacterized protein</fullName>
    </submittedName>
</protein>
<proteinExistence type="inferred from homology"/>
<dbReference type="PROSITE" id="PS00101">
    <property type="entry name" value="HEXAPEP_TRANSFERASES"/>
    <property type="match status" value="2"/>
</dbReference>
<keyword evidence="4" id="KW-0012">Acyltransferase</keyword>
<dbReference type="Proteomes" id="UP001495910">
    <property type="component" value="Unassembled WGS sequence"/>
</dbReference>
<sequence length="207" mass="21707">MRSKYVIGSGALLDWAMAAWREVDPGLDLRPVRLDQDAAYVFDLSVLDNLVVDGATAFAAYDDQFLNFRRFELMAKLKERGFSMPALVCPGALVANTASLGENVMIGAGAIVGHDCQIGFNTVIGSGANIGSACRIGNSAWIEAGVVIGRAAKIGANATLGLGVIIGDAIEVGKFCVVDVAGKITKNIAAKTFLHASFDTSINIVEL</sequence>
<name>A0ABU9PX08_9BURK</name>
<accession>A0ABU9PX08</accession>